<protein>
    <recommendedName>
        <fullName evidence="1">DUF38 domain-containing protein</fullName>
    </recommendedName>
</protein>
<dbReference type="PANTHER" id="PTHR23015">
    <property type="entry name" value="UNCHARACTERIZED C.ELEGANS PROTEIN"/>
    <property type="match status" value="1"/>
</dbReference>
<evidence type="ECO:0000259" key="1">
    <source>
        <dbReference type="Pfam" id="PF01827"/>
    </source>
</evidence>
<gene>
    <name evidence="2" type="primary">Cnig_chr_V.g21273</name>
    <name evidence="2" type="ORF">B9Z55_021273</name>
</gene>
<evidence type="ECO:0000313" key="3">
    <source>
        <dbReference type="Proteomes" id="UP000230233"/>
    </source>
</evidence>
<keyword evidence="3" id="KW-1185">Reference proteome</keyword>
<dbReference type="Pfam" id="PF01827">
    <property type="entry name" value="FTH"/>
    <property type="match status" value="1"/>
</dbReference>
<accession>A0A2G5TR84</accession>
<dbReference type="PANTHER" id="PTHR23015:SF4">
    <property type="entry name" value="DUF38 DOMAIN-CONTAINING PROTEIN-RELATED"/>
    <property type="match status" value="1"/>
</dbReference>
<dbReference type="OrthoDB" id="5908866at2759"/>
<dbReference type="Proteomes" id="UP000230233">
    <property type="component" value="Chromosome V"/>
</dbReference>
<dbReference type="EMBL" id="PDUG01000005">
    <property type="protein sequence ID" value="PIC29807.1"/>
    <property type="molecule type" value="Genomic_DNA"/>
</dbReference>
<reference evidence="3" key="1">
    <citation type="submission" date="2017-10" db="EMBL/GenBank/DDBJ databases">
        <title>Rapid genome shrinkage in a self-fertile nematode reveals novel sperm competition proteins.</title>
        <authorList>
            <person name="Yin D."/>
            <person name="Schwarz E.M."/>
            <person name="Thomas C.G."/>
            <person name="Felde R.L."/>
            <person name="Korf I.F."/>
            <person name="Cutter A.D."/>
            <person name="Schartner C.M."/>
            <person name="Ralston E.J."/>
            <person name="Meyer B.J."/>
            <person name="Haag E.S."/>
        </authorList>
    </citation>
    <scope>NUCLEOTIDE SEQUENCE [LARGE SCALE GENOMIC DNA]</scope>
    <source>
        <strain evidence="3">JU1422</strain>
    </source>
</reference>
<dbReference type="InterPro" id="IPR002900">
    <property type="entry name" value="DUF38/FTH_CAE_spp"/>
</dbReference>
<feature type="domain" description="DUF38" evidence="1">
    <location>
        <begin position="45"/>
        <end position="168"/>
    </location>
</feature>
<dbReference type="AlphaFoldDB" id="A0A2G5TR84"/>
<proteinExistence type="predicted"/>
<dbReference type="GO" id="GO:0045087">
    <property type="term" value="P:innate immune response"/>
    <property type="evidence" value="ECO:0007669"/>
    <property type="project" value="TreeGrafter"/>
</dbReference>
<comment type="caution">
    <text evidence="2">The sequence shown here is derived from an EMBL/GenBank/DDBJ whole genome shotgun (WGS) entry which is preliminary data.</text>
</comment>
<dbReference type="InterPro" id="IPR040161">
    <property type="entry name" value="FB224"/>
</dbReference>
<sequence length="236" mass="28538">MSSMNEMPELVLENIIGFLDFRTVYWKDYQLLNDPFVHTLPLRMSNVSKKLNRKIKAKLLTVRMESQSEIMSILSFMEPETLEKIEFLAMDEEMEIEINEIVKTEQWRRAKKLYCTFDVSNLNVEDVSHFPEVNIPVLSISASDLDYLRKTYIRSFNFKSSWLKVRKFKDKRELSNYWGPSFYHRPYSFWYFRMKNSKENILRIMIKRYRRTDIFFQIIQLEDVPTRAIIQGYQES</sequence>
<organism evidence="2 3">
    <name type="scientific">Caenorhabditis nigoni</name>
    <dbReference type="NCBI Taxonomy" id="1611254"/>
    <lineage>
        <taxon>Eukaryota</taxon>
        <taxon>Metazoa</taxon>
        <taxon>Ecdysozoa</taxon>
        <taxon>Nematoda</taxon>
        <taxon>Chromadorea</taxon>
        <taxon>Rhabditida</taxon>
        <taxon>Rhabditina</taxon>
        <taxon>Rhabditomorpha</taxon>
        <taxon>Rhabditoidea</taxon>
        <taxon>Rhabditidae</taxon>
        <taxon>Peloderinae</taxon>
        <taxon>Caenorhabditis</taxon>
    </lineage>
</organism>
<name>A0A2G5TR84_9PELO</name>
<evidence type="ECO:0000313" key="2">
    <source>
        <dbReference type="EMBL" id="PIC29807.1"/>
    </source>
</evidence>